<comment type="caution">
    <text evidence="5">The sequence shown here is derived from an EMBL/GenBank/DDBJ whole genome shotgun (WGS) entry which is preliminary data.</text>
</comment>
<dbReference type="InterPro" id="IPR010016">
    <property type="entry name" value="PxpB"/>
</dbReference>
<proteinExistence type="predicted"/>
<dbReference type="PANTHER" id="PTHR34698">
    <property type="entry name" value="5-OXOPROLINASE SUBUNIT B"/>
    <property type="match status" value="1"/>
</dbReference>
<evidence type="ECO:0000313" key="6">
    <source>
        <dbReference type="Proteomes" id="UP001060275"/>
    </source>
</evidence>
<gene>
    <name evidence="5" type="ORF">NF348_02875</name>
</gene>
<reference evidence="5" key="1">
    <citation type="submission" date="2022-06" db="EMBL/GenBank/DDBJ databases">
        <title>Devosia sp. XJ19-45 genome assembly.</title>
        <authorList>
            <person name="Li B."/>
            <person name="Cai M."/>
            <person name="Nie G."/>
            <person name="Li W."/>
        </authorList>
    </citation>
    <scope>NUCLEOTIDE SEQUENCE</scope>
    <source>
        <strain evidence="5">XJ19-45</strain>
    </source>
</reference>
<dbReference type="AlphaFoldDB" id="A0A9Q4FQG4"/>
<dbReference type="PANTHER" id="PTHR34698:SF2">
    <property type="entry name" value="5-OXOPROLINASE SUBUNIT B"/>
    <property type="match status" value="1"/>
</dbReference>
<organism evidence="5 6">
    <name type="scientific">Devosia ureilytica</name>
    <dbReference type="NCBI Taxonomy" id="2952754"/>
    <lineage>
        <taxon>Bacteria</taxon>
        <taxon>Pseudomonadati</taxon>
        <taxon>Pseudomonadota</taxon>
        <taxon>Alphaproteobacteria</taxon>
        <taxon>Hyphomicrobiales</taxon>
        <taxon>Devosiaceae</taxon>
        <taxon>Devosia</taxon>
    </lineage>
</organism>
<dbReference type="GO" id="GO:0005524">
    <property type="term" value="F:ATP binding"/>
    <property type="evidence" value="ECO:0007669"/>
    <property type="project" value="UniProtKB-KW"/>
</dbReference>
<dbReference type="RefSeq" id="WP_254677730.1">
    <property type="nucleotide sequence ID" value="NZ_JAMWDU010000001.1"/>
</dbReference>
<dbReference type="InterPro" id="IPR029000">
    <property type="entry name" value="Cyclophilin-like_dom_sf"/>
</dbReference>
<evidence type="ECO:0000256" key="2">
    <source>
        <dbReference type="ARBA" id="ARBA00022801"/>
    </source>
</evidence>
<dbReference type="Gene3D" id="3.30.1360.40">
    <property type="match status" value="1"/>
</dbReference>
<accession>A0A9Q4FQG4</accession>
<keyword evidence="1" id="KW-0547">Nucleotide-binding</keyword>
<feature type="domain" description="Carboxyltransferase" evidence="4">
    <location>
        <begin position="2"/>
        <end position="194"/>
    </location>
</feature>
<evidence type="ECO:0000256" key="1">
    <source>
        <dbReference type="ARBA" id="ARBA00022741"/>
    </source>
</evidence>
<sequence>MPLGDSALLVRFGTSLDDEANQATLTLAARLDAEPIFGVLEVVPSLVSVLLRYDPLQISPGHLAGEIALRLGQGNEAREPHVHDIAVVFDGVDLAEVAAALGLSENDFIAQHNAAPLRVLTTGFAPGFVYCGLHSEALVLPRRTQVRPSVPVGSVLFAAGQTAITATEVPTGWNVIGSTSFRNFVPQNDPPTRLQAGDLVRFVVAR</sequence>
<dbReference type="SUPFAM" id="SSF160467">
    <property type="entry name" value="PH0987 N-terminal domain-like"/>
    <property type="match status" value="1"/>
</dbReference>
<dbReference type="InterPro" id="IPR003833">
    <property type="entry name" value="CT_C_D"/>
</dbReference>
<evidence type="ECO:0000313" key="5">
    <source>
        <dbReference type="EMBL" id="MCP8886041.1"/>
    </source>
</evidence>
<keyword evidence="2 5" id="KW-0378">Hydrolase</keyword>
<keyword evidence="6" id="KW-1185">Reference proteome</keyword>
<evidence type="ECO:0000259" key="4">
    <source>
        <dbReference type="SMART" id="SM00796"/>
    </source>
</evidence>
<dbReference type="EMBL" id="JAMWDU010000001">
    <property type="protein sequence ID" value="MCP8886041.1"/>
    <property type="molecule type" value="Genomic_DNA"/>
</dbReference>
<dbReference type="Gene3D" id="2.40.100.10">
    <property type="entry name" value="Cyclophilin-like"/>
    <property type="match status" value="1"/>
</dbReference>
<protein>
    <submittedName>
        <fullName evidence="5">Allophanate hydrolase subunit 1</fullName>
    </submittedName>
</protein>
<evidence type="ECO:0000256" key="3">
    <source>
        <dbReference type="ARBA" id="ARBA00022840"/>
    </source>
</evidence>
<dbReference type="GO" id="GO:0016787">
    <property type="term" value="F:hydrolase activity"/>
    <property type="evidence" value="ECO:0007669"/>
    <property type="project" value="UniProtKB-KW"/>
</dbReference>
<dbReference type="SUPFAM" id="SSF50891">
    <property type="entry name" value="Cyclophilin-like"/>
    <property type="match status" value="1"/>
</dbReference>
<name>A0A9Q4FQG4_9HYPH</name>
<dbReference type="SMART" id="SM00796">
    <property type="entry name" value="AHS1"/>
    <property type="match status" value="1"/>
</dbReference>
<dbReference type="Pfam" id="PF02682">
    <property type="entry name" value="CT_C_D"/>
    <property type="match status" value="1"/>
</dbReference>
<keyword evidence="3" id="KW-0067">ATP-binding</keyword>
<dbReference type="Proteomes" id="UP001060275">
    <property type="component" value="Unassembled WGS sequence"/>
</dbReference>